<dbReference type="CDD" id="cd18803">
    <property type="entry name" value="SF2_C_secA"/>
    <property type="match status" value="1"/>
</dbReference>
<feature type="domain" description="Helicase C-terminal" evidence="15">
    <location>
        <begin position="411"/>
        <end position="591"/>
    </location>
</feature>
<dbReference type="Pfam" id="PF01043">
    <property type="entry name" value="SecA_PP_bind"/>
    <property type="match status" value="1"/>
</dbReference>
<dbReference type="InterPro" id="IPR044722">
    <property type="entry name" value="SecA_SF2_C"/>
</dbReference>
<keyword evidence="6 11" id="KW-0067">ATP-binding</keyword>
<keyword evidence="8 11" id="KW-1278">Translocase</keyword>
<gene>
    <name evidence="11 17" type="primary">secA</name>
    <name evidence="17" type="ORF">HMPREF0220_3343</name>
</gene>
<sequence>MYDKKGGKKHMSVLDTILDKADEQEIKKLNLIVDKIEALEEKIQNLSDDELKEMTNVFRNRLNNGETLDDILMEAFAVVREVSKRKLGMRQYRVQLIGGIVIHQGKIAEMKTGEGKTLVEVAPVYLNALTGKGVHVITVNDYLAERDKELMRPVYESLGMTVGVIIANQDQNIRKQQYKCDITYGTNSEFGFDYLRDNMVPDLSHKVQRELNFAIVDEVDSILIDEARTPLIIAGDGDEDLKLYELANSFIKTIKEEDFEMDRKDKTIALTASGISKAESFFGITNLTDIKNIELYHHINQALRGHKLMEKDVDYVISNGEVMIVDEFTGRVMDGRRYTDGLHQAIEAKEGVEINNESKTMATVTYQNFFRLYEKLSGMTGTAKTEEGEFESIYKLNVVQIPTNKPVIRADLHDKVFKTEEEKYNAVVEEIIRIHKTRQPILVGTVSVEKSEKLSRMLKKQGIKHQVLNAKQHDKEAEIISKAGKLDAITIATNMAGRGTDISLGAGDREEEQQVKNLGGLYVIGTERHESRRIDNQLRGRSGRQGDPGTSRFFVSLEDDVIKLYGGKTIEKLMKRTSSKENTAIESKALTRAIERAQKGVEGKNFEIRKNVLKYDDTINEQRKVIYNERNKVLNNEDIQEDIQKMVKDIIQEAGENYLVGRKRDYYGYFKYLYSTFMPADTLLIPGVDKKSVQEIVDSTYEISKRVYDLKKMMLGIDKVSELEKTVLLKVVDQYWIDHIDAMEQLRQYIGLKSYAQKDPFKEYALEGYDMFEALNKNIREATVQYLYKFN</sequence>
<dbReference type="Pfam" id="PF07516">
    <property type="entry name" value="SecA_SW"/>
    <property type="match status" value="1"/>
</dbReference>
<comment type="caution">
    <text evidence="17">The sequence shown here is derived from an EMBL/GenBank/DDBJ whole genome shotgun (WGS) entry which is preliminary data.</text>
</comment>
<dbReference type="SUPFAM" id="SSF81886">
    <property type="entry name" value="Helical scaffold and wing domains of SecA"/>
    <property type="match status" value="1"/>
</dbReference>
<keyword evidence="9 11" id="KW-0811">Translocation</keyword>
<evidence type="ECO:0000256" key="1">
    <source>
        <dbReference type="ARBA" id="ARBA00007650"/>
    </source>
</evidence>
<dbReference type="GO" id="GO:0006605">
    <property type="term" value="P:protein targeting"/>
    <property type="evidence" value="ECO:0007669"/>
    <property type="project" value="UniProtKB-UniRule"/>
</dbReference>
<dbReference type="InterPro" id="IPR014001">
    <property type="entry name" value="Helicase_ATP-bd"/>
</dbReference>
<comment type="similarity">
    <text evidence="1 11 12">Belongs to the SecA family.</text>
</comment>
<organism evidence="17 18">
    <name type="scientific">Clostridioides difficile NAP08</name>
    <dbReference type="NCBI Taxonomy" id="525259"/>
    <lineage>
        <taxon>Bacteria</taxon>
        <taxon>Bacillati</taxon>
        <taxon>Bacillota</taxon>
        <taxon>Clostridia</taxon>
        <taxon>Peptostreptococcales</taxon>
        <taxon>Peptostreptococcaceae</taxon>
        <taxon>Clostridioides</taxon>
    </lineage>
</organism>
<keyword evidence="3 11" id="KW-1003">Cell membrane</keyword>
<dbReference type="PANTHER" id="PTHR30612">
    <property type="entry name" value="SECA INNER MEMBRANE COMPONENT OF SEC PROTEIN SECRETION SYSTEM"/>
    <property type="match status" value="1"/>
</dbReference>
<keyword evidence="4 11" id="KW-0963">Cytoplasm</keyword>
<dbReference type="PROSITE" id="PS51192">
    <property type="entry name" value="HELICASE_ATP_BIND_1"/>
    <property type="match status" value="1"/>
</dbReference>
<feature type="binding site" evidence="11">
    <location>
        <position position="95"/>
    </location>
    <ligand>
        <name>ATP</name>
        <dbReference type="ChEBI" id="CHEBI:30616"/>
    </ligand>
</feature>
<dbReference type="Gene3D" id="3.40.50.300">
    <property type="entry name" value="P-loop containing nucleotide triphosphate hydrolases"/>
    <property type="match status" value="3"/>
</dbReference>
<comment type="function">
    <text evidence="11">Part of the Sec protein translocase complex. Interacts with the SecYEG preprotein conducting channel. Has a central role in coupling the hydrolysis of ATP to the transfer of proteins into and across the cell membrane, serving as an ATP-driven molecular motor driving the stepwise translocation of polypeptide chains across the membrane.</text>
</comment>
<dbReference type="InterPro" id="IPR020937">
    <property type="entry name" value="SecA_CS"/>
</dbReference>
<evidence type="ECO:0000256" key="4">
    <source>
        <dbReference type="ARBA" id="ARBA00022490"/>
    </source>
</evidence>
<dbReference type="InterPro" id="IPR000185">
    <property type="entry name" value="SecA"/>
</dbReference>
<dbReference type="InterPro" id="IPR027417">
    <property type="entry name" value="P-loop_NTPase"/>
</dbReference>
<reference evidence="17 18" key="1">
    <citation type="submission" date="2010-05" db="EMBL/GenBank/DDBJ databases">
        <authorList>
            <person name="Qin X."/>
            <person name="Bachman B."/>
            <person name="Battles P."/>
            <person name="Bell A."/>
            <person name="Bess C."/>
            <person name="Bickham C."/>
            <person name="Chaboub L."/>
            <person name="Chen D."/>
            <person name="Coyle M."/>
            <person name="Deiros D.R."/>
            <person name="Dinh H."/>
            <person name="Forbes L."/>
            <person name="Fowler G."/>
            <person name="Francisco L."/>
            <person name="Fu Q."/>
            <person name="Gubbala S."/>
            <person name="Hale W."/>
            <person name="Han Y."/>
            <person name="Hemphill L."/>
            <person name="Highlander S.K."/>
            <person name="Hirani K."/>
            <person name="Hogues M."/>
            <person name="Jackson L."/>
            <person name="Jakkamsetti A."/>
            <person name="Javaid M."/>
            <person name="Jiang H."/>
            <person name="Korchina V."/>
            <person name="Kovar C."/>
            <person name="Lara F."/>
            <person name="Lee S."/>
            <person name="Mata R."/>
            <person name="Mathew T."/>
            <person name="Moen C."/>
            <person name="Morales K."/>
            <person name="Munidasa M."/>
            <person name="Nazareth L."/>
            <person name="Ngo R."/>
            <person name="Nguyen L."/>
            <person name="Okwuonu G."/>
            <person name="Ongeri F."/>
            <person name="Patil S."/>
            <person name="Petrosino J."/>
            <person name="Pham C."/>
            <person name="Pham P."/>
            <person name="Pu L.-L."/>
            <person name="Puazo M."/>
            <person name="Raj R."/>
            <person name="Reid J."/>
            <person name="Rouhana J."/>
            <person name="Saada N."/>
            <person name="Shang Y."/>
            <person name="Simmons D."/>
            <person name="Thornton R."/>
            <person name="Warren J."/>
            <person name="Weissenberger G."/>
            <person name="Zhang J."/>
            <person name="Zhang L."/>
            <person name="Zhou C."/>
            <person name="Zhu D."/>
            <person name="Muzny D."/>
            <person name="Worley K."/>
            <person name="Gibbs R."/>
        </authorList>
    </citation>
    <scope>NUCLEOTIDE SEQUENCE [LARGE SCALE GENOMIC DNA]</scope>
    <source>
        <strain evidence="17 18">NAP08</strain>
    </source>
</reference>
<dbReference type="NCBIfam" id="NF006630">
    <property type="entry name" value="PRK09200.1"/>
    <property type="match status" value="1"/>
</dbReference>
<keyword evidence="2 11" id="KW-0813">Transport</keyword>
<dbReference type="CDD" id="cd17928">
    <property type="entry name" value="DEXDc_SecA"/>
    <property type="match status" value="1"/>
</dbReference>
<dbReference type="InterPro" id="IPR036266">
    <property type="entry name" value="SecA_Wing/Scaffold_sf"/>
</dbReference>
<dbReference type="InterPro" id="IPR014018">
    <property type="entry name" value="SecA_motor_DEAD"/>
</dbReference>
<dbReference type="Proteomes" id="UP000003227">
    <property type="component" value="Unassembled WGS sequence"/>
</dbReference>
<keyword evidence="10 11" id="KW-0472">Membrane</keyword>
<dbReference type="HAMAP" id="MF_01382">
    <property type="entry name" value="SecA"/>
    <property type="match status" value="1"/>
</dbReference>
<comment type="subunit">
    <text evidence="11">Monomer and homodimer. Part of the essential Sec protein translocation apparatus which comprises SecA, SecYEG and auxiliary proteins SecDF. Other proteins may also be involved.</text>
</comment>
<evidence type="ECO:0000256" key="11">
    <source>
        <dbReference type="HAMAP-Rule" id="MF_01382"/>
    </source>
</evidence>
<dbReference type="SMART" id="SM00958">
    <property type="entry name" value="SecA_PP_bind"/>
    <property type="match status" value="1"/>
</dbReference>
<evidence type="ECO:0000256" key="7">
    <source>
        <dbReference type="ARBA" id="ARBA00022927"/>
    </source>
</evidence>
<dbReference type="GO" id="GO:0005886">
    <property type="term" value="C:plasma membrane"/>
    <property type="evidence" value="ECO:0007669"/>
    <property type="project" value="UniProtKB-SubCell"/>
</dbReference>
<evidence type="ECO:0000256" key="5">
    <source>
        <dbReference type="ARBA" id="ARBA00022741"/>
    </source>
</evidence>
<dbReference type="InterPro" id="IPR011116">
    <property type="entry name" value="SecA_Wing/Scaffold"/>
</dbReference>
<dbReference type="GO" id="GO:0005829">
    <property type="term" value="C:cytosol"/>
    <property type="evidence" value="ECO:0007669"/>
    <property type="project" value="TreeGrafter"/>
</dbReference>
<dbReference type="Gene3D" id="1.10.3060.10">
    <property type="entry name" value="Helical scaffold and wing domains of SecA"/>
    <property type="match status" value="1"/>
</dbReference>
<feature type="binding site" evidence="11">
    <location>
        <position position="501"/>
    </location>
    <ligand>
        <name>ATP</name>
        <dbReference type="ChEBI" id="CHEBI:30616"/>
    </ligand>
</feature>
<evidence type="ECO:0000256" key="9">
    <source>
        <dbReference type="ARBA" id="ARBA00023010"/>
    </source>
</evidence>
<evidence type="ECO:0000313" key="18">
    <source>
        <dbReference type="Proteomes" id="UP000003227"/>
    </source>
</evidence>
<dbReference type="Pfam" id="PF21090">
    <property type="entry name" value="P-loop_SecA"/>
    <property type="match status" value="2"/>
</dbReference>
<evidence type="ECO:0000259" key="14">
    <source>
        <dbReference type="PROSITE" id="PS51192"/>
    </source>
</evidence>
<dbReference type="InterPro" id="IPR011115">
    <property type="entry name" value="SecA_DEAD"/>
</dbReference>
<dbReference type="Pfam" id="PF07517">
    <property type="entry name" value="SecA_DEAD"/>
    <property type="match status" value="1"/>
</dbReference>
<dbReference type="FunFam" id="3.90.1440.10:FF:000001">
    <property type="entry name" value="Preprotein translocase subunit SecA"/>
    <property type="match status" value="1"/>
</dbReference>
<dbReference type="GO" id="GO:0005524">
    <property type="term" value="F:ATP binding"/>
    <property type="evidence" value="ECO:0007669"/>
    <property type="project" value="UniProtKB-UniRule"/>
</dbReference>
<dbReference type="SMART" id="SM00957">
    <property type="entry name" value="SecA_DEAD"/>
    <property type="match status" value="1"/>
</dbReference>
<dbReference type="GO" id="GO:0008564">
    <property type="term" value="F:protein-exporting ATPase activity"/>
    <property type="evidence" value="ECO:0007669"/>
    <property type="project" value="UniProtKB-EC"/>
</dbReference>
<dbReference type="GO" id="GO:0065002">
    <property type="term" value="P:intracellular protein transmembrane transport"/>
    <property type="evidence" value="ECO:0007669"/>
    <property type="project" value="UniProtKB-UniRule"/>
</dbReference>
<evidence type="ECO:0000256" key="13">
    <source>
        <dbReference type="SAM" id="Coils"/>
    </source>
</evidence>
<feature type="domain" description="Helicase ATP-binding" evidence="14">
    <location>
        <begin position="97"/>
        <end position="254"/>
    </location>
</feature>
<dbReference type="InterPro" id="IPR011130">
    <property type="entry name" value="SecA_preprotein_X-link_dom"/>
</dbReference>
<evidence type="ECO:0000256" key="2">
    <source>
        <dbReference type="ARBA" id="ARBA00022448"/>
    </source>
</evidence>
<evidence type="ECO:0000256" key="8">
    <source>
        <dbReference type="ARBA" id="ARBA00022967"/>
    </source>
</evidence>
<dbReference type="Gene3D" id="3.90.1440.10">
    <property type="entry name" value="SecA, preprotein cross-linking domain"/>
    <property type="match status" value="1"/>
</dbReference>
<dbReference type="PROSITE" id="PS51196">
    <property type="entry name" value="SECA_MOTOR_DEAD"/>
    <property type="match status" value="1"/>
</dbReference>
<dbReference type="GO" id="GO:0017038">
    <property type="term" value="P:protein import"/>
    <property type="evidence" value="ECO:0007669"/>
    <property type="project" value="InterPro"/>
</dbReference>
<dbReference type="PANTHER" id="PTHR30612:SF0">
    <property type="entry name" value="CHLOROPLAST PROTEIN-TRANSPORTING ATPASE"/>
    <property type="match status" value="1"/>
</dbReference>
<dbReference type="InterPro" id="IPR036670">
    <property type="entry name" value="SecA_X-link_sf"/>
</dbReference>
<dbReference type="EMBL" id="ADNX01000091">
    <property type="protein sequence ID" value="EFH05619.1"/>
    <property type="molecule type" value="Genomic_DNA"/>
</dbReference>
<dbReference type="SUPFAM" id="SSF52540">
    <property type="entry name" value="P-loop containing nucleoside triphosphate hydrolases"/>
    <property type="match status" value="2"/>
</dbReference>
<evidence type="ECO:0000256" key="3">
    <source>
        <dbReference type="ARBA" id="ARBA00022475"/>
    </source>
</evidence>
<name>D5Q8V9_CLODI</name>
<evidence type="ECO:0000259" key="16">
    <source>
        <dbReference type="PROSITE" id="PS51196"/>
    </source>
</evidence>
<feature type="domain" description="SecA family profile" evidence="16">
    <location>
        <begin position="11"/>
        <end position="586"/>
    </location>
</feature>
<dbReference type="SUPFAM" id="SSF81767">
    <property type="entry name" value="Pre-protein crosslinking domain of SecA"/>
    <property type="match status" value="1"/>
</dbReference>
<protein>
    <recommendedName>
        <fullName evidence="11 12">Protein translocase subunit SecA</fullName>
        <ecNumber evidence="11">7.4.2.8</ecNumber>
    </recommendedName>
</protein>
<evidence type="ECO:0000313" key="17">
    <source>
        <dbReference type="EMBL" id="EFH05619.1"/>
    </source>
</evidence>
<dbReference type="GO" id="GO:0031522">
    <property type="term" value="C:cell envelope Sec protein transport complex"/>
    <property type="evidence" value="ECO:0007669"/>
    <property type="project" value="TreeGrafter"/>
</dbReference>
<dbReference type="NCBIfam" id="NF009538">
    <property type="entry name" value="PRK12904.1"/>
    <property type="match status" value="1"/>
</dbReference>
<evidence type="ECO:0000256" key="12">
    <source>
        <dbReference type="RuleBase" id="RU003874"/>
    </source>
</evidence>
<keyword evidence="7 11" id="KW-0653">Protein transport</keyword>
<evidence type="ECO:0000256" key="10">
    <source>
        <dbReference type="ARBA" id="ARBA00023136"/>
    </source>
</evidence>
<dbReference type="AlphaFoldDB" id="D5Q8V9"/>
<accession>D5Q8V9</accession>
<keyword evidence="13" id="KW-0175">Coiled coil</keyword>
<dbReference type="PRINTS" id="PR00906">
    <property type="entry name" value="SECA"/>
</dbReference>
<dbReference type="FunFam" id="3.40.50.300:FF:000429">
    <property type="entry name" value="Preprotein translocase subunit SecA"/>
    <property type="match status" value="1"/>
</dbReference>
<dbReference type="GO" id="GO:0043952">
    <property type="term" value="P:protein transport by the Sec complex"/>
    <property type="evidence" value="ECO:0007669"/>
    <property type="project" value="TreeGrafter"/>
</dbReference>
<dbReference type="InterPro" id="IPR001650">
    <property type="entry name" value="Helicase_C-like"/>
</dbReference>
<dbReference type="PROSITE" id="PS51194">
    <property type="entry name" value="HELICASE_CTER"/>
    <property type="match status" value="1"/>
</dbReference>
<dbReference type="HOGENOM" id="CLU_005314_3_2_9"/>
<dbReference type="PROSITE" id="PS01312">
    <property type="entry name" value="SECA"/>
    <property type="match status" value="1"/>
</dbReference>
<proteinExistence type="inferred from homology"/>
<evidence type="ECO:0000256" key="6">
    <source>
        <dbReference type="ARBA" id="ARBA00022840"/>
    </source>
</evidence>
<comment type="catalytic activity">
    <reaction evidence="11">
        <text>ATP + H2O + cellular proteinSide 1 = ADP + phosphate + cellular proteinSide 2.</text>
        <dbReference type="EC" id="7.4.2.8"/>
    </reaction>
</comment>
<keyword evidence="5 11" id="KW-0547">Nucleotide-binding</keyword>
<evidence type="ECO:0000259" key="15">
    <source>
        <dbReference type="PROSITE" id="PS51194"/>
    </source>
</evidence>
<dbReference type="EC" id="7.4.2.8" evidence="11"/>
<comment type="subcellular location">
    <subcellularLocation>
        <location evidence="11">Cell membrane</location>
        <topology evidence="11">Peripheral membrane protein</topology>
        <orientation evidence="11">Cytoplasmic side</orientation>
    </subcellularLocation>
    <subcellularLocation>
        <location evidence="11">Cytoplasm</location>
    </subcellularLocation>
    <text evidence="11">Distribution is 50-50.</text>
</comment>
<feature type="binding site" evidence="11">
    <location>
        <begin position="113"/>
        <end position="117"/>
    </location>
    <ligand>
        <name>ATP</name>
        <dbReference type="ChEBI" id="CHEBI:30616"/>
    </ligand>
</feature>
<feature type="coiled-coil region" evidence="13">
    <location>
        <begin position="29"/>
        <end position="56"/>
    </location>
</feature>
<dbReference type="NCBIfam" id="TIGR00963">
    <property type="entry name" value="secA"/>
    <property type="match status" value="1"/>
</dbReference>